<evidence type="ECO:0000256" key="1">
    <source>
        <dbReference type="SAM" id="SignalP"/>
    </source>
</evidence>
<keyword evidence="3" id="KW-1185">Reference proteome</keyword>
<evidence type="ECO:0000313" key="3">
    <source>
        <dbReference type="Proteomes" id="UP000643610"/>
    </source>
</evidence>
<dbReference type="EMBL" id="JACOFU010000005">
    <property type="protein sequence ID" value="MBC3832311.1"/>
    <property type="molecule type" value="Genomic_DNA"/>
</dbReference>
<dbReference type="RefSeq" id="WP_186891365.1">
    <property type="nucleotide sequence ID" value="NZ_JACOFU010000005.1"/>
</dbReference>
<feature type="signal peptide" evidence="1">
    <location>
        <begin position="1"/>
        <end position="22"/>
    </location>
</feature>
<name>A0ABR6XSA6_9BURK</name>
<organism evidence="2 3">
    <name type="scientific">Undibacterium amnicola</name>
    <dbReference type="NCBI Taxonomy" id="1834038"/>
    <lineage>
        <taxon>Bacteria</taxon>
        <taxon>Pseudomonadati</taxon>
        <taxon>Pseudomonadota</taxon>
        <taxon>Betaproteobacteria</taxon>
        <taxon>Burkholderiales</taxon>
        <taxon>Oxalobacteraceae</taxon>
        <taxon>Undibacterium</taxon>
    </lineage>
</organism>
<accession>A0ABR6XSA6</accession>
<feature type="chain" id="PRO_5046304070" description="Nuclear transport factor 2 family protein" evidence="1">
    <location>
        <begin position="23"/>
        <end position="162"/>
    </location>
</feature>
<reference evidence="2 3" key="1">
    <citation type="submission" date="2020-08" db="EMBL/GenBank/DDBJ databases">
        <title>Novel species isolated from subtropical streams in China.</title>
        <authorList>
            <person name="Lu H."/>
        </authorList>
    </citation>
    <scope>NUCLEOTIDE SEQUENCE [LARGE SCALE GENOMIC DNA]</scope>
    <source>
        <strain evidence="2 3">KCTC 52442</strain>
    </source>
</reference>
<keyword evidence="1" id="KW-0732">Signal</keyword>
<sequence>MKISLLILTLLCSFIVSGFVGAQEKDRKVSIEARKFLAHLLSKNEAKLIEYEDEQNIFSSEGKINGDIYDFLYTSKTNSKSVVEIAEMDKVLIKVIKQKGNVVTILFYPKKFQWEINNDLTFLEKEWMKKYFACEFVIHRSKLKFHYSFCFAETGGPFHSEQ</sequence>
<dbReference type="Proteomes" id="UP000643610">
    <property type="component" value="Unassembled WGS sequence"/>
</dbReference>
<protein>
    <recommendedName>
        <fullName evidence="4">Nuclear transport factor 2 family protein</fullName>
    </recommendedName>
</protein>
<gene>
    <name evidence="2" type="ORF">H8K33_12375</name>
</gene>
<proteinExistence type="predicted"/>
<comment type="caution">
    <text evidence="2">The sequence shown here is derived from an EMBL/GenBank/DDBJ whole genome shotgun (WGS) entry which is preliminary data.</text>
</comment>
<evidence type="ECO:0000313" key="2">
    <source>
        <dbReference type="EMBL" id="MBC3832311.1"/>
    </source>
</evidence>
<evidence type="ECO:0008006" key="4">
    <source>
        <dbReference type="Google" id="ProtNLM"/>
    </source>
</evidence>